<comment type="caution">
    <text evidence="4">The sequence shown here is derived from an EMBL/GenBank/DDBJ whole genome shotgun (WGS) entry which is preliminary data.</text>
</comment>
<dbReference type="RefSeq" id="WP_166929879.1">
    <property type="nucleotide sequence ID" value="NZ_BAAADD010000004.1"/>
</dbReference>
<dbReference type="SUPFAM" id="SSF55729">
    <property type="entry name" value="Acyl-CoA N-acyltransferases (Nat)"/>
    <property type="match status" value="1"/>
</dbReference>
<evidence type="ECO:0000256" key="1">
    <source>
        <dbReference type="ARBA" id="ARBA00022679"/>
    </source>
</evidence>
<evidence type="ECO:0000313" key="4">
    <source>
        <dbReference type="EMBL" id="GAA0568522.1"/>
    </source>
</evidence>
<dbReference type="InterPro" id="IPR050832">
    <property type="entry name" value="Bact_Acetyltransf"/>
</dbReference>
<name>A0ABN1EKN0_9PROT</name>
<dbReference type="InterPro" id="IPR000182">
    <property type="entry name" value="GNAT_dom"/>
</dbReference>
<gene>
    <name evidence="4" type="ORF">GCM10008942_16410</name>
</gene>
<dbReference type="PANTHER" id="PTHR43877">
    <property type="entry name" value="AMINOALKYLPHOSPHONATE N-ACETYLTRANSFERASE-RELATED-RELATED"/>
    <property type="match status" value="1"/>
</dbReference>
<evidence type="ECO:0000256" key="2">
    <source>
        <dbReference type="ARBA" id="ARBA00023315"/>
    </source>
</evidence>
<sequence length="183" mass="20272">MSNLALQIRQARLDDAADVAQVYIDSWHDTYPGVLPSALLRAMTPRGQTSRWEAAIRTQTRETVLVADSRQGIIGMASLGPARDSELGFDSEVYTLYVDPAYFGMGVGRALLKSAFTRLRQSGYSSCVIWAHARNHARFFYEAMGGRLIAERTAKLMGEPCPEVAFGWRVLALAERTAERPTS</sequence>
<organism evidence="4 5">
    <name type="scientific">Rhizomicrobium electricum</name>
    <dbReference type="NCBI Taxonomy" id="480070"/>
    <lineage>
        <taxon>Bacteria</taxon>
        <taxon>Pseudomonadati</taxon>
        <taxon>Pseudomonadota</taxon>
        <taxon>Alphaproteobacteria</taxon>
        <taxon>Micropepsales</taxon>
        <taxon>Micropepsaceae</taxon>
        <taxon>Rhizomicrobium</taxon>
    </lineage>
</organism>
<accession>A0ABN1EKN0</accession>
<dbReference type="Proteomes" id="UP001499951">
    <property type="component" value="Unassembled WGS sequence"/>
</dbReference>
<dbReference type="Pfam" id="PF13508">
    <property type="entry name" value="Acetyltransf_7"/>
    <property type="match status" value="1"/>
</dbReference>
<protein>
    <submittedName>
        <fullName evidence="4">GNAT family N-acetyltransferase</fullName>
    </submittedName>
</protein>
<dbReference type="CDD" id="cd04301">
    <property type="entry name" value="NAT_SF"/>
    <property type="match status" value="1"/>
</dbReference>
<feature type="domain" description="N-acetyltransferase" evidence="3">
    <location>
        <begin position="6"/>
        <end position="162"/>
    </location>
</feature>
<dbReference type="EMBL" id="BAAADD010000004">
    <property type="protein sequence ID" value="GAA0568522.1"/>
    <property type="molecule type" value="Genomic_DNA"/>
</dbReference>
<dbReference type="InterPro" id="IPR016181">
    <property type="entry name" value="Acyl_CoA_acyltransferase"/>
</dbReference>
<proteinExistence type="predicted"/>
<evidence type="ECO:0000259" key="3">
    <source>
        <dbReference type="PROSITE" id="PS51186"/>
    </source>
</evidence>
<keyword evidence="1" id="KW-0808">Transferase</keyword>
<keyword evidence="5" id="KW-1185">Reference proteome</keyword>
<keyword evidence="2" id="KW-0012">Acyltransferase</keyword>
<dbReference type="PROSITE" id="PS51186">
    <property type="entry name" value="GNAT"/>
    <property type="match status" value="1"/>
</dbReference>
<dbReference type="Gene3D" id="3.40.630.30">
    <property type="match status" value="1"/>
</dbReference>
<evidence type="ECO:0000313" key="5">
    <source>
        <dbReference type="Proteomes" id="UP001499951"/>
    </source>
</evidence>
<reference evidence="4 5" key="1">
    <citation type="journal article" date="2019" name="Int. J. Syst. Evol. Microbiol.">
        <title>The Global Catalogue of Microorganisms (GCM) 10K type strain sequencing project: providing services to taxonomists for standard genome sequencing and annotation.</title>
        <authorList>
            <consortium name="The Broad Institute Genomics Platform"/>
            <consortium name="The Broad Institute Genome Sequencing Center for Infectious Disease"/>
            <person name="Wu L."/>
            <person name="Ma J."/>
        </authorList>
    </citation>
    <scope>NUCLEOTIDE SEQUENCE [LARGE SCALE GENOMIC DNA]</scope>
    <source>
        <strain evidence="4 5">JCM 15089</strain>
    </source>
</reference>